<evidence type="ECO:0000256" key="1">
    <source>
        <dbReference type="SAM" id="MobiDB-lite"/>
    </source>
</evidence>
<organism evidence="3 4">
    <name type="scientific">Neonectria ditissima</name>
    <dbReference type="NCBI Taxonomy" id="78410"/>
    <lineage>
        <taxon>Eukaryota</taxon>
        <taxon>Fungi</taxon>
        <taxon>Dikarya</taxon>
        <taxon>Ascomycota</taxon>
        <taxon>Pezizomycotina</taxon>
        <taxon>Sordariomycetes</taxon>
        <taxon>Hypocreomycetidae</taxon>
        <taxon>Hypocreales</taxon>
        <taxon>Nectriaceae</taxon>
        <taxon>Neonectria</taxon>
    </lineage>
</organism>
<gene>
    <name evidence="3" type="ORF">AK830_g6274</name>
</gene>
<dbReference type="AlphaFoldDB" id="A0A0N8H6Y9"/>
<reference evidence="3 4" key="1">
    <citation type="submission" date="2015-09" db="EMBL/GenBank/DDBJ databases">
        <title>Draft genome of a European isolate of the apple canker pathogen Neonectria ditissima.</title>
        <authorList>
            <person name="Gomez-Cortecero A."/>
            <person name="Harrison R.J."/>
            <person name="Armitage A.D."/>
        </authorList>
    </citation>
    <scope>NUCLEOTIDE SEQUENCE [LARGE SCALE GENOMIC DNA]</scope>
    <source>
        <strain evidence="3 4">R09/05</strain>
    </source>
</reference>
<dbReference type="Pfam" id="PF01636">
    <property type="entry name" value="APH"/>
    <property type="match status" value="1"/>
</dbReference>
<dbReference type="OrthoDB" id="8300194at2759"/>
<dbReference type="InterPro" id="IPR002575">
    <property type="entry name" value="Aminoglycoside_PTrfase"/>
</dbReference>
<sequence>MQESEMNPYEADPDKIPSRDRYADVPFYGRYCPKPDDFHPDPPKPTKAGDATEYSPASAEPDFIEYWTSVVLTLCTPAVRIYENPDGGRDVFALGRIVVKSSHLQETLQGRRSTRDYSLADANEVAATALARKFLKDVKVPLIHFAGKIKGHPVFIQERIPGVGLNIAWQYISQSQKQDFKDQARQILRQLSQAKPPPEQDCPSYVIPDSDPVQHRGIQILEKNMLFSEDDQDGVFCLVHNDFTQSNTIVNDDKIVGLVDWEMAGFFGLKRAGQVHVDIRTPKRENFSALSLPEEFLQDILFWNDLYEFP</sequence>
<feature type="compositionally biased region" description="Basic and acidic residues" evidence="1">
    <location>
        <begin position="12"/>
        <end position="23"/>
    </location>
</feature>
<protein>
    <recommendedName>
        <fullName evidence="2">Aminoglycoside phosphotransferase domain-containing protein</fullName>
    </recommendedName>
</protein>
<accession>A0A0N8H6Y9</accession>
<dbReference type="InterPro" id="IPR011009">
    <property type="entry name" value="Kinase-like_dom_sf"/>
</dbReference>
<name>A0A0N8H6Y9_9HYPO</name>
<evidence type="ECO:0000313" key="3">
    <source>
        <dbReference type="EMBL" id="KPM40300.1"/>
    </source>
</evidence>
<feature type="compositionally biased region" description="Basic and acidic residues" evidence="1">
    <location>
        <begin position="33"/>
        <end position="44"/>
    </location>
</feature>
<dbReference type="PANTHER" id="PTHR21310">
    <property type="entry name" value="AMINOGLYCOSIDE PHOSPHOTRANSFERASE-RELATED-RELATED"/>
    <property type="match status" value="1"/>
</dbReference>
<feature type="domain" description="Aminoglycoside phosphotransferase" evidence="2">
    <location>
        <begin position="123"/>
        <end position="265"/>
    </location>
</feature>
<evidence type="ECO:0000259" key="2">
    <source>
        <dbReference type="Pfam" id="PF01636"/>
    </source>
</evidence>
<dbReference type="STRING" id="78410.A0A0N8H6Y9"/>
<keyword evidence="4" id="KW-1185">Reference proteome</keyword>
<dbReference type="SUPFAM" id="SSF56112">
    <property type="entry name" value="Protein kinase-like (PK-like)"/>
    <property type="match status" value="1"/>
</dbReference>
<proteinExistence type="predicted"/>
<dbReference type="Proteomes" id="UP000050424">
    <property type="component" value="Unassembled WGS sequence"/>
</dbReference>
<feature type="region of interest" description="Disordered" evidence="1">
    <location>
        <begin position="1"/>
        <end position="55"/>
    </location>
</feature>
<dbReference type="Gene3D" id="3.90.1200.10">
    <property type="match status" value="1"/>
</dbReference>
<dbReference type="EMBL" id="LKCW01000087">
    <property type="protein sequence ID" value="KPM40300.1"/>
    <property type="molecule type" value="Genomic_DNA"/>
</dbReference>
<comment type="caution">
    <text evidence="3">The sequence shown here is derived from an EMBL/GenBank/DDBJ whole genome shotgun (WGS) entry which is preliminary data.</text>
</comment>
<dbReference type="InterPro" id="IPR051678">
    <property type="entry name" value="AGP_Transferase"/>
</dbReference>
<evidence type="ECO:0000313" key="4">
    <source>
        <dbReference type="Proteomes" id="UP000050424"/>
    </source>
</evidence>